<accession>A0ABY4S137</accession>
<evidence type="ECO:0000313" key="4">
    <source>
        <dbReference type="Proteomes" id="UP001057134"/>
    </source>
</evidence>
<evidence type="ECO:0000313" key="3">
    <source>
        <dbReference type="EMBL" id="UQZ87499.1"/>
    </source>
</evidence>
<sequence length="185" mass="19973">MRRMKSKWIWGVATAALLALIWFGFAGRPEAQMRANAGTAAGTNNPGQPAPAFELKDLKGNTVSLAELKGQKVYVKFWASWCPICLAGLDELNQLSGQDNGYKVLTIVSPGYNGEQSAADFAAWFSKRGYDNIEVLLDDGGTWAKKFGVRGYPTSVYIGSDGILAQTVPGHNANEAITANFQSIH</sequence>
<dbReference type="PROSITE" id="PS51352">
    <property type="entry name" value="THIOREDOXIN_2"/>
    <property type="match status" value="1"/>
</dbReference>
<dbReference type="Proteomes" id="UP001057134">
    <property type="component" value="Chromosome"/>
</dbReference>
<dbReference type="SUPFAM" id="SSF52833">
    <property type="entry name" value="Thioredoxin-like"/>
    <property type="match status" value="1"/>
</dbReference>
<organism evidence="3 4">
    <name type="scientific">Paenibacillus konkukensis</name>
    <dbReference type="NCBI Taxonomy" id="2020716"/>
    <lineage>
        <taxon>Bacteria</taxon>
        <taxon>Bacillati</taxon>
        <taxon>Bacillota</taxon>
        <taxon>Bacilli</taxon>
        <taxon>Bacillales</taxon>
        <taxon>Paenibacillaceae</taxon>
        <taxon>Paenibacillus</taxon>
    </lineage>
</organism>
<dbReference type="Gene3D" id="3.40.30.10">
    <property type="entry name" value="Glutaredoxin"/>
    <property type="match status" value="1"/>
</dbReference>
<dbReference type="EMBL" id="CP027059">
    <property type="protein sequence ID" value="UQZ87499.1"/>
    <property type="molecule type" value="Genomic_DNA"/>
</dbReference>
<feature type="domain" description="Thioredoxin" evidence="2">
    <location>
        <begin position="44"/>
        <end position="185"/>
    </location>
</feature>
<dbReference type="Pfam" id="PF00578">
    <property type="entry name" value="AhpC-TSA"/>
    <property type="match status" value="1"/>
</dbReference>
<name>A0ABY4S137_9BACL</name>
<dbReference type="CDD" id="cd02966">
    <property type="entry name" value="TlpA_like_family"/>
    <property type="match status" value="1"/>
</dbReference>
<dbReference type="PANTHER" id="PTHR42852">
    <property type="entry name" value="THIOL:DISULFIDE INTERCHANGE PROTEIN DSBE"/>
    <property type="match status" value="1"/>
</dbReference>
<keyword evidence="4" id="KW-1185">Reference proteome</keyword>
<dbReference type="PANTHER" id="PTHR42852:SF16">
    <property type="entry name" value="THIOL:DISULFIDE INTERCHANGE PROTEIN TLPA"/>
    <property type="match status" value="1"/>
</dbReference>
<proteinExistence type="predicted"/>
<evidence type="ECO:0000256" key="1">
    <source>
        <dbReference type="ARBA" id="ARBA00023157"/>
    </source>
</evidence>
<evidence type="ECO:0000259" key="2">
    <source>
        <dbReference type="PROSITE" id="PS51352"/>
    </source>
</evidence>
<protein>
    <submittedName>
        <fullName evidence="3">Peptide methionine sulfoxide reductase MsrA/MsrB</fullName>
    </submittedName>
</protein>
<reference evidence="3" key="2">
    <citation type="journal article" date="2021" name="J Anim Sci Technol">
        <title>Complete genome sequence of Paenibacillus konkukensis sp. nov. SK3146 as a potential probiotic strain.</title>
        <authorList>
            <person name="Jung H.I."/>
            <person name="Park S."/>
            <person name="Niu K.M."/>
            <person name="Lee S.W."/>
            <person name="Kothari D."/>
            <person name="Yi K.J."/>
            <person name="Kim S.K."/>
        </authorList>
    </citation>
    <scope>NUCLEOTIDE SEQUENCE</scope>
    <source>
        <strain evidence="3">SK3146</strain>
    </source>
</reference>
<dbReference type="InterPro" id="IPR036249">
    <property type="entry name" value="Thioredoxin-like_sf"/>
</dbReference>
<reference evidence="3" key="1">
    <citation type="submission" date="2018-02" db="EMBL/GenBank/DDBJ databases">
        <authorList>
            <person name="Kim S.-K."/>
            <person name="Jung H.-I."/>
            <person name="Lee S.-W."/>
        </authorList>
    </citation>
    <scope>NUCLEOTIDE SEQUENCE</scope>
    <source>
        <strain evidence="3">SK3146</strain>
    </source>
</reference>
<dbReference type="InterPro" id="IPR000866">
    <property type="entry name" value="AhpC/TSA"/>
</dbReference>
<dbReference type="InterPro" id="IPR013766">
    <property type="entry name" value="Thioredoxin_domain"/>
</dbReference>
<gene>
    <name evidence="3" type="primary">msrAB_2</name>
    <name evidence="3" type="ORF">SK3146_06801</name>
</gene>
<keyword evidence="1" id="KW-1015">Disulfide bond</keyword>
<dbReference type="InterPro" id="IPR050553">
    <property type="entry name" value="Thioredoxin_ResA/DsbE_sf"/>
</dbReference>